<dbReference type="GO" id="GO:0007165">
    <property type="term" value="P:signal transduction"/>
    <property type="evidence" value="ECO:0007669"/>
    <property type="project" value="InterPro"/>
</dbReference>
<feature type="compositionally biased region" description="Basic and acidic residues" evidence="2">
    <location>
        <begin position="12"/>
        <end position="23"/>
    </location>
</feature>
<reference evidence="4 5" key="1">
    <citation type="submission" date="2019-09" db="EMBL/GenBank/DDBJ databases">
        <title>The hologenome of the rock-dwelling lichen Lasallia pustulata.</title>
        <authorList>
            <person name="Greshake Tzovaras B."/>
            <person name="Segers F."/>
            <person name="Bicker A."/>
            <person name="Dal Grande F."/>
            <person name="Otte J."/>
            <person name="Hankeln T."/>
            <person name="Schmitt I."/>
            <person name="Ebersberger I."/>
        </authorList>
    </citation>
    <scope>NUCLEOTIDE SEQUENCE [LARGE SCALE GENOMIC DNA]</scope>
    <source>
        <strain evidence="4">A1-1</strain>
    </source>
</reference>
<dbReference type="OrthoDB" id="9994905at2759"/>
<dbReference type="EMBL" id="VXIT01000013">
    <property type="protein sequence ID" value="KAA6408677.1"/>
    <property type="molecule type" value="Genomic_DNA"/>
</dbReference>
<dbReference type="Gene3D" id="1.10.555.10">
    <property type="entry name" value="Rho GTPase activation protein"/>
    <property type="match status" value="1"/>
</dbReference>
<feature type="region of interest" description="Disordered" evidence="2">
    <location>
        <begin position="602"/>
        <end position="623"/>
    </location>
</feature>
<gene>
    <name evidence="4" type="ORF">FRX48_07759</name>
</gene>
<dbReference type="InterPro" id="IPR008936">
    <property type="entry name" value="Rho_GTPase_activation_prot"/>
</dbReference>
<sequence length="1202" mass="131326">MMKSKSSATFGRKADRTGHEPPGRPRGRSTLDTFIIPGRTRFPSGKLKAPEPVDLQITQGLLNPDAFKVPKTAVNRTDKPSSWFASEHEPSFTESPKSRRRVNGRSLVNVTPAPKLRCKQPSKTPSKIAPKTPSKVKTQEAIFVPLPYGTSEDSEAPLFRQRMNSGSSEQALNPFDGSFDSGLESLPTSGTWTTLSNRIFTDSSTGSSSRDLHGFVDEYNRLALKHGLPRFTDPPVPIDIAKDAHTDIKITSKSHDNWLMRKILRRTSSSYNVKVKSTNNKRVIRKPSDRSRKDILKAKSLEEIGRLGGLSILVLPPEFAVDKLALPTCLSATATYLCQHGRTTPGVWRIPGQQATVNALYDYYAHQYSSADSSTDQVQQTIGSGLLPTHIPHSVHDVASVFKKLIAGLPGGLLGSILLFKALRSISDHLHTSPELSDSYNHKARARLVALAISSVTSALRISLIWAFLGLAALIGHEAEKAEQAESKIAGTDGKRHRRASFELMGYHSLGVVLGPLLLGDLTDLVAASDESERCELFILSEDPKKRRKEKKNEKATEKLEQSSDLIAHVERANVTARVMEMLISNWQEVVKQLRDINATRTGSHLATPRSRPRWSSANSKLRMQPSEEDLLFDFLRGRPLMSDFTGSMKVKKRVKISSSSPSSHRAIWATDSSGGSRRGKDQRSIASRKIPAKHSASELPEIEKGRDAAPRSQSFRQEGSPKPLTYSPLASSEEDGLVLQHPFTSRALGQDTLPGSFANPAKLVDAHASLQPSTYQFINGYPLSQADQQNTAATQIPRATTYPVLEAAPVNYREERLQSEQHYADQDPIASMTTERPKTPPALDTYVDTDSTEQIHAYDATSWSSAATNPFAEEPRQPAPIRQNSVRQLAQLFVSPPQSPQRKRRSLDIAPPKSQANSRQPSANYTARAPPSPAAPRSVLQPPNLSPTTDRATPCSARDSLIPKPIHDLGRGRQSVPRSPSPTRSPLPSAPAPLPANNSSVFAILPDPTTTVLPDRTATTSLLPHTPSHSLTAAQPTISRPLPPTTTNPARRVNGMGPTRSLSPIQSSPPPHLSAPKLNPLNPRARIAPSAESLRRMRSALEEPPIARSLSGDHGFPHLHCRSATAGNLADQLPASATPSTHANASPPPTHPRTPTPPRPPTPPPPPRQQTRPSTRKSGGCNGCWTCGRRRRRRRGGVWMR</sequence>
<feature type="compositionally biased region" description="Pro residues" evidence="2">
    <location>
        <begin position="980"/>
        <end position="995"/>
    </location>
</feature>
<comment type="caution">
    <text evidence="4">The sequence shown here is derived from an EMBL/GenBank/DDBJ whole genome shotgun (WGS) entry which is preliminary data.</text>
</comment>
<feature type="region of interest" description="Disordered" evidence="2">
    <location>
        <begin position="1133"/>
        <end position="1188"/>
    </location>
</feature>
<dbReference type="Pfam" id="PF00620">
    <property type="entry name" value="RhoGAP"/>
    <property type="match status" value="1"/>
</dbReference>
<feature type="compositionally biased region" description="Polar residues" evidence="2">
    <location>
        <begin position="915"/>
        <end position="926"/>
    </location>
</feature>
<evidence type="ECO:0000313" key="4">
    <source>
        <dbReference type="EMBL" id="KAA6408677.1"/>
    </source>
</evidence>
<protein>
    <recommendedName>
        <fullName evidence="3">Rho-GAP domain-containing protein</fullName>
    </recommendedName>
</protein>
<evidence type="ECO:0000259" key="3">
    <source>
        <dbReference type="PROSITE" id="PS50238"/>
    </source>
</evidence>
<accession>A0A5M8PH02</accession>
<dbReference type="PROSITE" id="PS50238">
    <property type="entry name" value="RHOGAP"/>
    <property type="match status" value="1"/>
</dbReference>
<evidence type="ECO:0000313" key="5">
    <source>
        <dbReference type="Proteomes" id="UP000324767"/>
    </source>
</evidence>
<proteinExistence type="predicted"/>
<feature type="compositionally biased region" description="Polar residues" evidence="2">
    <location>
        <begin position="942"/>
        <end position="952"/>
    </location>
</feature>
<dbReference type="Proteomes" id="UP000324767">
    <property type="component" value="Unassembled WGS sequence"/>
</dbReference>
<feature type="coiled-coil region" evidence="1">
    <location>
        <begin position="546"/>
        <end position="573"/>
    </location>
</feature>
<dbReference type="SUPFAM" id="SSF48350">
    <property type="entry name" value="GTPase activation domain, GAP"/>
    <property type="match status" value="1"/>
</dbReference>
<feature type="domain" description="Rho-GAP" evidence="3">
    <location>
        <begin position="319"/>
        <end position="591"/>
    </location>
</feature>
<organism evidence="4 5">
    <name type="scientific">Lasallia pustulata</name>
    <dbReference type="NCBI Taxonomy" id="136370"/>
    <lineage>
        <taxon>Eukaryota</taxon>
        <taxon>Fungi</taxon>
        <taxon>Dikarya</taxon>
        <taxon>Ascomycota</taxon>
        <taxon>Pezizomycotina</taxon>
        <taxon>Lecanoromycetes</taxon>
        <taxon>OSLEUM clade</taxon>
        <taxon>Umbilicariomycetidae</taxon>
        <taxon>Umbilicariales</taxon>
        <taxon>Umbilicariaceae</taxon>
        <taxon>Lasallia</taxon>
    </lineage>
</organism>
<feature type="region of interest" description="Disordered" evidence="2">
    <location>
        <begin position="649"/>
        <end position="732"/>
    </location>
</feature>
<dbReference type="AlphaFoldDB" id="A0A5M8PH02"/>
<feature type="region of interest" description="Disordered" evidence="2">
    <location>
        <begin position="894"/>
        <end position="1085"/>
    </location>
</feature>
<name>A0A5M8PH02_9LECA</name>
<feature type="compositionally biased region" description="Polar residues" evidence="2">
    <location>
        <begin position="1009"/>
        <end position="1039"/>
    </location>
</feature>
<evidence type="ECO:0000256" key="1">
    <source>
        <dbReference type="SAM" id="Coils"/>
    </source>
</evidence>
<feature type="compositionally biased region" description="Polar residues" evidence="2">
    <location>
        <begin position="1136"/>
        <end position="1145"/>
    </location>
</feature>
<feature type="compositionally biased region" description="Pro residues" evidence="2">
    <location>
        <begin position="1147"/>
        <end position="1169"/>
    </location>
</feature>
<dbReference type="SMART" id="SM00324">
    <property type="entry name" value="RhoGAP"/>
    <property type="match status" value="1"/>
</dbReference>
<feature type="region of interest" description="Disordered" evidence="2">
    <location>
        <begin position="78"/>
        <end position="136"/>
    </location>
</feature>
<keyword evidence="1" id="KW-0175">Coiled coil</keyword>
<evidence type="ECO:0000256" key="2">
    <source>
        <dbReference type="SAM" id="MobiDB-lite"/>
    </source>
</evidence>
<dbReference type="InterPro" id="IPR000198">
    <property type="entry name" value="RhoGAP_dom"/>
</dbReference>
<feature type="region of interest" description="Disordered" evidence="2">
    <location>
        <begin position="1"/>
        <end position="50"/>
    </location>
</feature>